<dbReference type="InterPro" id="IPR001806">
    <property type="entry name" value="Small_GTPase"/>
</dbReference>
<dbReference type="EMBL" id="CAMPGE010021614">
    <property type="protein sequence ID" value="CAI2379753.1"/>
    <property type="molecule type" value="Genomic_DNA"/>
</dbReference>
<evidence type="ECO:0000256" key="1">
    <source>
        <dbReference type="ARBA" id="ARBA00006270"/>
    </source>
</evidence>
<dbReference type="Proteomes" id="UP001295684">
    <property type="component" value="Unassembled WGS sequence"/>
</dbReference>
<sequence length="213" mass="24797">MESSQNFEYVYKVIMLGDCGVGKSHIMQRYVGDTFDEELDATIGAEFSEKIITLSNGVNVKVQFWDTSGDEKYSAITKSHYRGAHGALLVYDVTDYHTFLNLESWHAQLEDTLDKYAKIVVVPNKVDIPNKYPRKRKVFIEKANEYAKRKNCLFYGECSAFQNLNLRKTIEKLCEEIYTTQMECIQKGIKKPEGLKITREEKIYQERRKRCCN</sequence>
<organism evidence="2 3">
    <name type="scientific">Euplotes crassus</name>
    <dbReference type="NCBI Taxonomy" id="5936"/>
    <lineage>
        <taxon>Eukaryota</taxon>
        <taxon>Sar</taxon>
        <taxon>Alveolata</taxon>
        <taxon>Ciliophora</taxon>
        <taxon>Intramacronucleata</taxon>
        <taxon>Spirotrichea</taxon>
        <taxon>Hypotrichia</taxon>
        <taxon>Euplotida</taxon>
        <taxon>Euplotidae</taxon>
        <taxon>Moneuplotes</taxon>
    </lineage>
</organism>
<gene>
    <name evidence="2" type="ORF">ECRASSUSDP1_LOCUS21168</name>
</gene>
<reference evidence="2" key="1">
    <citation type="submission" date="2023-07" db="EMBL/GenBank/DDBJ databases">
        <authorList>
            <consortium name="AG Swart"/>
            <person name="Singh M."/>
            <person name="Singh A."/>
            <person name="Seah K."/>
            <person name="Emmerich C."/>
        </authorList>
    </citation>
    <scope>NUCLEOTIDE SEQUENCE</scope>
    <source>
        <strain evidence="2">DP1</strain>
    </source>
</reference>
<dbReference type="InterPro" id="IPR005225">
    <property type="entry name" value="Small_GTP-bd"/>
</dbReference>
<name>A0AAD1XUR9_EUPCR</name>
<keyword evidence="3" id="KW-1185">Reference proteome</keyword>
<dbReference type="PANTHER" id="PTHR47979">
    <property type="entry name" value="DRAB11-RELATED"/>
    <property type="match status" value="1"/>
</dbReference>
<dbReference type="Gene3D" id="3.40.50.300">
    <property type="entry name" value="P-loop containing nucleotide triphosphate hydrolases"/>
    <property type="match status" value="1"/>
</dbReference>
<dbReference type="SMART" id="SM00176">
    <property type="entry name" value="RAN"/>
    <property type="match status" value="1"/>
</dbReference>
<accession>A0AAD1XUR9</accession>
<dbReference type="PROSITE" id="PS51421">
    <property type="entry name" value="RAS"/>
    <property type="match status" value="1"/>
</dbReference>
<dbReference type="Pfam" id="PF00071">
    <property type="entry name" value="Ras"/>
    <property type="match status" value="1"/>
</dbReference>
<comment type="caution">
    <text evidence="2">The sequence shown here is derived from an EMBL/GenBank/DDBJ whole genome shotgun (WGS) entry which is preliminary data.</text>
</comment>
<dbReference type="PRINTS" id="PR00449">
    <property type="entry name" value="RASTRNSFRMNG"/>
</dbReference>
<dbReference type="PROSITE" id="PS51419">
    <property type="entry name" value="RAB"/>
    <property type="match status" value="1"/>
</dbReference>
<dbReference type="InterPro" id="IPR027417">
    <property type="entry name" value="P-loop_NTPase"/>
</dbReference>
<dbReference type="GO" id="GO:0005525">
    <property type="term" value="F:GTP binding"/>
    <property type="evidence" value="ECO:0007669"/>
    <property type="project" value="InterPro"/>
</dbReference>
<dbReference type="InterPro" id="IPR050209">
    <property type="entry name" value="Rab_GTPases_membrane_traffic"/>
</dbReference>
<dbReference type="AlphaFoldDB" id="A0AAD1XUR9"/>
<dbReference type="FunFam" id="3.40.50.300:FF:001447">
    <property type="entry name" value="Ras-related protein Rab-1B"/>
    <property type="match status" value="1"/>
</dbReference>
<dbReference type="SMART" id="SM00173">
    <property type="entry name" value="RAS"/>
    <property type="match status" value="1"/>
</dbReference>
<dbReference type="SMART" id="SM00175">
    <property type="entry name" value="RAB"/>
    <property type="match status" value="1"/>
</dbReference>
<evidence type="ECO:0000313" key="3">
    <source>
        <dbReference type="Proteomes" id="UP001295684"/>
    </source>
</evidence>
<dbReference type="GO" id="GO:0003924">
    <property type="term" value="F:GTPase activity"/>
    <property type="evidence" value="ECO:0007669"/>
    <property type="project" value="InterPro"/>
</dbReference>
<dbReference type="NCBIfam" id="TIGR00231">
    <property type="entry name" value="small_GTP"/>
    <property type="match status" value="1"/>
</dbReference>
<evidence type="ECO:0000313" key="2">
    <source>
        <dbReference type="EMBL" id="CAI2379753.1"/>
    </source>
</evidence>
<dbReference type="CDD" id="cd00154">
    <property type="entry name" value="Rab"/>
    <property type="match status" value="1"/>
</dbReference>
<proteinExistence type="inferred from homology"/>
<dbReference type="SMART" id="SM00174">
    <property type="entry name" value="RHO"/>
    <property type="match status" value="1"/>
</dbReference>
<dbReference type="SUPFAM" id="SSF52540">
    <property type="entry name" value="P-loop containing nucleoside triphosphate hydrolases"/>
    <property type="match status" value="1"/>
</dbReference>
<protein>
    <submittedName>
        <fullName evidence="2">Uncharacterized protein</fullName>
    </submittedName>
</protein>
<comment type="similarity">
    <text evidence="1">Belongs to the small GTPase superfamily. Rab family.</text>
</comment>